<dbReference type="KEGG" id="amo:Anamo_0725"/>
<proteinExistence type="predicted"/>
<keyword evidence="4" id="KW-0411">Iron-sulfur</keyword>
<dbReference type="InterPro" id="IPR007160">
    <property type="entry name" value="DUF362"/>
</dbReference>
<dbReference type="Pfam" id="PF04015">
    <property type="entry name" value="DUF362"/>
    <property type="match status" value="1"/>
</dbReference>
<dbReference type="GO" id="GO:0051539">
    <property type="term" value="F:4 iron, 4 sulfur cluster binding"/>
    <property type="evidence" value="ECO:0007669"/>
    <property type="project" value="UniProtKB-KW"/>
</dbReference>
<evidence type="ECO:0000256" key="3">
    <source>
        <dbReference type="ARBA" id="ARBA00023004"/>
    </source>
</evidence>
<keyword evidence="2" id="KW-0479">Metal-binding</keyword>
<reference evidence="7" key="1">
    <citation type="journal article" date="2013" name="Stand. Genomic Sci.">
        <title>Complete genome sequence of the moderate thermophile Anaerobaculum mobile type strain (NGA(T)).</title>
        <authorList>
            <person name="Mavromatis K."/>
            <person name="Stackebrandt E."/>
            <person name="Held B."/>
            <person name="Lapidus A."/>
            <person name="Nolan M."/>
            <person name="Lucas S."/>
            <person name="Hammon N."/>
            <person name="Deshpande S."/>
            <person name="Cheng J.F."/>
            <person name="Tapia R."/>
            <person name="Goodwin L.A."/>
            <person name="Pitluck S."/>
            <person name="Liolios K."/>
            <person name="Pagani I."/>
            <person name="Ivanova N."/>
            <person name="Mikhailova N."/>
            <person name="Huntemann M."/>
            <person name="Pati A."/>
            <person name="Chen A."/>
            <person name="Palaniappan K."/>
            <person name="Land M."/>
            <person name="Rohde M."/>
            <person name="Spring S."/>
            <person name="Goker M."/>
            <person name="Woyke T."/>
            <person name="Detter J.C."/>
            <person name="Bristow J."/>
            <person name="Eisen J.A."/>
            <person name="Markowitz V."/>
            <person name="Hugenholtz P."/>
            <person name="Klenk H.P."/>
            <person name="Kyrpides N.C."/>
        </authorList>
    </citation>
    <scope>NUCLEOTIDE SEQUENCE</scope>
    <source>
        <strain evidence="7">ATCC BAA-54 / DSM 13181 / NGA</strain>
    </source>
</reference>
<dbReference type="PROSITE" id="PS51379">
    <property type="entry name" value="4FE4S_FER_2"/>
    <property type="match status" value="2"/>
</dbReference>
<dbReference type="PROSITE" id="PS00198">
    <property type="entry name" value="4FE4S_FER_1"/>
    <property type="match status" value="2"/>
</dbReference>
<keyword evidence="3" id="KW-0408">Iron</keyword>
<dbReference type="SUPFAM" id="SSF54862">
    <property type="entry name" value="4Fe-4S ferredoxins"/>
    <property type="match status" value="1"/>
</dbReference>
<dbReference type="HOGENOM" id="CLU_046240_0_0_0"/>
<dbReference type="PANTHER" id="PTHR24960">
    <property type="entry name" value="PHOTOSYSTEM I IRON-SULFUR CENTER-RELATED"/>
    <property type="match status" value="1"/>
</dbReference>
<evidence type="ECO:0000313" key="7">
    <source>
        <dbReference type="Proteomes" id="UP000006061"/>
    </source>
</evidence>
<dbReference type="PATRIC" id="fig|891968.3.peg.719"/>
<evidence type="ECO:0000256" key="2">
    <source>
        <dbReference type="ARBA" id="ARBA00022723"/>
    </source>
</evidence>
<name>I4BVR5_ACEMN</name>
<dbReference type="InterPro" id="IPR017900">
    <property type="entry name" value="4Fe4S_Fe_S_CS"/>
</dbReference>
<dbReference type="Gene3D" id="3.30.70.20">
    <property type="match status" value="1"/>
</dbReference>
<accession>I4BVR5</accession>
<evidence type="ECO:0000313" key="6">
    <source>
        <dbReference type="EMBL" id="AFM21372.1"/>
    </source>
</evidence>
<dbReference type="InterPro" id="IPR050157">
    <property type="entry name" value="PSI_iron-sulfur_center"/>
</dbReference>
<dbReference type="InterPro" id="IPR017896">
    <property type="entry name" value="4Fe4S_Fe-S-bd"/>
</dbReference>
<dbReference type="eggNOG" id="COG2768">
    <property type="taxonomic scope" value="Bacteria"/>
</dbReference>
<evidence type="ECO:0000256" key="1">
    <source>
        <dbReference type="ARBA" id="ARBA00022485"/>
    </source>
</evidence>
<keyword evidence="1" id="KW-0004">4Fe-4S</keyword>
<dbReference type="GO" id="GO:0046872">
    <property type="term" value="F:metal ion binding"/>
    <property type="evidence" value="ECO:0007669"/>
    <property type="project" value="UniProtKB-KW"/>
</dbReference>
<feature type="domain" description="4Fe-4S ferredoxin-type" evidence="5">
    <location>
        <begin position="216"/>
        <end position="244"/>
    </location>
</feature>
<feature type="domain" description="4Fe-4S ferredoxin-type" evidence="5">
    <location>
        <begin position="186"/>
        <end position="215"/>
    </location>
</feature>
<gene>
    <name evidence="6" type="ordered locus">Anamo_0725</name>
</gene>
<evidence type="ECO:0000259" key="5">
    <source>
        <dbReference type="PROSITE" id="PS51379"/>
    </source>
</evidence>
<evidence type="ECO:0000256" key="4">
    <source>
        <dbReference type="ARBA" id="ARBA00023014"/>
    </source>
</evidence>
<dbReference type="STRING" id="891968.Anamo_0725"/>
<dbReference type="AlphaFoldDB" id="I4BVR5"/>
<keyword evidence="7" id="KW-1185">Reference proteome</keyword>
<sequence>MSSKVYFVDFRARTDKNNKISKIRNLFDRAGFGQFIQKDDLTAVKLHFGERGGDSFISPLFVRQITDKVKERGAKPFLTDTNTLYSGSRHNSVDHLLTALEHGFDYTVTGAPIIIADGLHSENATEINIDKKHFSKVMLATDIVSADSMIVLSHFKGHEMAGFGGAIKNIAMGGAVALGKKQQHALKVVVDPDKCIGCSKCVAVCPTKAIAMVNRKASVSHDLCIGCGECLTVCPVQANGIDWETDMVDFIERMTEYSYGVHKSHEGRIGYMNFLMDITPDCDCVPWSDIPIVPDIGILASLDPVAIDQASFDLVNSQPGFSNSLLSSNLEAGADKFKGLRPHTDGSIQMKYGEEIGMGSRDYELIAL</sequence>
<protein>
    <submittedName>
        <fullName evidence="6">Uncharacterized Fe-S center protein</fullName>
    </submittedName>
</protein>
<dbReference type="Pfam" id="PF12838">
    <property type="entry name" value="Fer4_7"/>
    <property type="match status" value="1"/>
</dbReference>
<organism evidence="6 7">
    <name type="scientific">Acetomicrobium mobile (strain ATCC BAA-54 / DSM 13181 / JCM 12221 / NGA)</name>
    <name type="common">Anaerobaculum mobile</name>
    <dbReference type="NCBI Taxonomy" id="891968"/>
    <lineage>
        <taxon>Bacteria</taxon>
        <taxon>Thermotogati</taxon>
        <taxon>Synergistota</taxon>
        <taxon>Synergistia</taxon>
        <taxon>Synergistales</taxon>
        <taxon>Acetomicrobiaceae</taxon>
        <taxon>Acetomicrobium</taxon>
    </lineage>
</organism>
<dbReference type="EMBL" id="CP003198">
    <property type="protein sequence ID" value="AFM21372.1"/>
    <property type="molecule type" value="Genomic_DNA"/>
</dbReference>
<dbReference type="PANTHER" id="PTHR24960:SF83">
    <property type="entry name" value="4FE-4S FERREDOXIN-TYPE DOMAIN-CONTAINING PROTEIN"/>
    <property type="match status" value="1"/>
</dbReference>
<dbReference type="Proteomes" id="UP000006061">
    <property type="component" value="Chromosome"/>
</dbReference>